<dbReference type="PANTHER" id="PTHR42837:SF2">
    <property type="entry name" value="MEMBRANE METALLOPROTEASE ARASP2, CHLOROPLASTIC-RELATED"/>
    <property type="match status" value="1"/>
</dbReference>
<dbReference type="KEGG" id="mrob:HH214_10500"/>
<dbReference type="GO" id="GO:0006508">
    <property type="term" value="P:proteolysis"/>
    <property type="evidence" value="ECO:0007669"/>
    <property type="project" value="UniProtKB-KW"/>
</dbReference>
<proteinExistence type="inferred from homology"/>
<evidence type="ECO:0000313" key="13">
    <source>
        <dbReference type="EMBL" id="QJD96263.1"/>
    </source>
</evidence>
<comment type="cofactor">
    <cofactor evidence="1">
        <name>Zn(2+)</name>
        <dbReference type="ChEBI" id="CHEBI:29105"/>
    </cofactor>
</comment>
<feature type="transmembrane region" description="Helical" evidence="11">
    <location>
        <begin position="46"/>
        <end position="65"/>
    </location>
</feature>
<dbReference type="Pfam" id="PF02163">
    <property type="entry name" value="Peptidase_M50"/>
    <property type="match status" value="1"/>
</dbReference>
<evidence type="ECO:0000256" key="4">
    <source>
        <dbReference type="ARBA" id="ARBA00022670"/>
    </source>
</evidence>
<protein>
    <submittedName>
        <fullName evidence="13">Membrane-associated zinc metalloprotease</fullName>
    </submittedName>
</protein>
<keyword evidence="7" id="KW-0862">Zinc</keyword>
<evidence type="ECO:0000256" key="3">
    <source>
        <dbReference type="ARBA" id="ARBA00007931"/>
    </source>
</evidence>
<dbReference type="EMBL" id="CP051682">
    <property type="protein sequence ID" value="QJD96263.1"/>
    <property type="molecule type" value="Genomic_DNA"/>
</dbReference>
<keyword evidence="4 13" id="KW-0645">Protease</keyword>
<evidence type="ECO:0000256" key="5">
    <source>
        <dbReference type="ARBA" id="ARBA00022692"/>
    </source>
</evidence>
<evidence type="ECO:0000256" key="8">
    <source>
        <dbReference type="ARBA" id="ARBA00022989"/>
    </source>
</evidence>
<evidence type="ECO:0000256" key="11">
    <source>
        <dbReference type="SAM" id="Phobius"/>
    </source>
</evidence>
<evidence type="ECO:0000256" key="9">
    <source>
        <dbReference type="ARBA" id="ARBA00023049"/>
    </source>
</evidence>
<comment type="subcellular location">
    <subcellularLocation>
        <location evidence="2">Membrane</location>
        <topology evidence="2">Multi-pass membrane protein</topology>
    </subcellularLocation>
</comment>
<evidence type="ECO:0000313" key="14">
    <source>
        <dbReference type="Proteomes" id="UP000503278"/>
    </source>
</evidence>
<gene>
    <name evidence="13" type="ORF">HH214_10500</name>
</gene>
<evidence type="ECO:0000256" key="7">
    <source>
        <dbReference type="ARBA" id="ARBA00022833"/>
    </source>
</evidence>
<comment type="similarity">
    <text evidence="3">Belongs to the peptidase M50B family.</text>
</comment>
<dbReference type="RefSeq" id="WP_169607475.1">
    <property type="nucleotide sequence ID" value="NZ_CP051682.1"/>
</dbReference>
<evidence type="ECO:0000256" key="1">
    <source>
        <dbReference type="ARBA" id="ARBA00001947"/>
    </source>
</evidence>
<evidence type="ECO:0000256" key="10">
    <source>
        <dbReference type="ARBA" id="ARBA00023136"/>
    </source>
</evidence>
<keyword evidence="5 11" id="KW-0812">Transmembrane</keyword>
<organism evidence="13 14">
    <name type="scientific">Mucilaginibacter robiniae</name>
    <dbReference type="NCBI Taxonomy" id="2728022"/>
    <lineage>
        <taxon>Bacteria</taxon>
        <taxon>Pseudomonadati</taxon>
        <taxon>Bacteroidota</taxon>
        <taxon>Sphingobacteriia</taxon>
        <taxon>Sphingobacteriales</taxon>
        <taxon>Sphingobacteriaceae</taxon>
        <taxon>Mucilaginibacter</taxon>
    </lineage>
</organism>
<dbReference type="GO" id="GO:0016020">
    <property type="term" value="C:membrane"/>
    <property type="evidence" value="ECO:0007669"/>
    <property type="project" value="UniProtKB-SubCell"/>
</dbReference>
<dbReference type="AlphaFoldDB" id="A0A7L5E5X9"/>
<dbReference type="InterPro" id="IPR004387">
    <property type="entry name" value="Pept_M50_Zn"/>
</dbReference>
<evidence type="ECO:0000256" key="6">
    <source>
        <dbReference type="ARBA" id="ARBA00022801"/>
    </source>
</evidence>
<keyword evidence="6" id="KW-0378">Hydrolase</keyword>
<evidence type="ECO:0000259" key="12">
    <source>
        <dbReference type="Pfam" id="PF02163"/>
    </source>
</evidence>
<dbReference type="GO" id="GO:0004222">
    <property type="term" value="F:metalloendopeptidase activity"/>
    <property type="evidence" value="ECO:0007669"/>
    <property type="project" value="InterPro"/>
</dbReference>
<reference evidence="13 14" key="1">
    <citation type="submission" date="2020-04" db="EMBL/GenBank/DDBJ databases">
        <title>Genome sequencing of novel species.</title>
        <authorList>
            <person name="Heo J."/>
            <person name="Kim S.-J."/>
            <person name="Kim J.-S."/>
            <person name="Hong S.-B."/>
            <person name="Kwon S.-W."/>
        </authorList>
    </citation>
    <scope>NUCLEOTIDE SEQUENCE [LARGE SCALE GENOMIC DNA]</scope>
    <source>
        <strain evidence="13 14">F39-2</strain>
    </source>
</reference>
<keyword evidence="14" id="KW-1185">Reference proteome</keyword>
<name>A0A7L5E5X9_9SPHI</name>
<keyword evidence="9 13" id="KW-0482">Metalloprotease</keyword>
<keyword evidence="8 11" id="KW-1133">Transmembrane helix</keyword>
<dbReference type="Proteomes" id="UP000503278">
    <property type="component" value="Chromosome"/>
</dbReference>
<feature type="domain" description="Peptidase M50" evidence="12">
    <location>
        <begin position="1"/>
        <end position="55"/>
    </location>
</feature>
<keyword evidence="10 11" id="KW-0472">Membrane</keyword>
<dbReference type="PANTHER" id="PTHR42837">
    <property type="entry name" value="REGULATOR OF SIGMA-E PROTEASE RSEP"/>
    <property type="match status" value="1"/>
</dbReference>
<accession>A0A7L5E5X9</accession>
<evidence type="ECO:0000256" key="2">
    <source>
        <dbReference type="ARBA" id="ARBA00004141"/>
    </source>
</evidence>
<sequence length="69" mass="7006">MIALLSIGIGFINILPIPALDGGQVLLVTIEGVCGKPIKPGTMQTLQVTGFVITIGILAGGYGSVDRLA</sequence>
<dbReference type="InterPro" id="IPR008915">
    <property type="entry name" value="Peptidase_M50"/>
</dbReference>